<name>A0A1H2BWH0_9PSED</name>
<evidence type="ECO:0000313" key="2">
    <source>
        <dbReference type="Proteomes" id="UP000182814"/>
    </source>
</evidence>
<evidence type="ECO:0000313" key="1">
    <source>
        <dbReference type="EMBL" id="SDT62551.1"/>
    </source>
</evidence>
<sequence length="32" mass="3931">MQGSVFVNIWRATRLLPKLCRMQDTRWRMQAH</sequence>
<organism evidence="1 2">
    <name type="scientific">Pseudomonas lini</name>
    <dbReference type="NCBI Taxonomy" id="163011"/>
    <lineage>
        <taxon>Bacteria</taxon>
        <taxon>Pseudomonadati</taxon>
        <taxon>Pseudomonadota</taxon>
        <taxon>Gammaproteobacteria</taxon>
        <taxon>Pseudomonadales</taxon>
        <taxon>Pseudomonadaceae</taxon>
        <taxon>Pseudomonas</taxon>
    </lineage>
</organism>
<dbReference type="AlphaFoldDB" id="A0A1H2BWH0"/>
<keyword evidence="2" id="KW-1185">Reference proteome</keyword>
<dbReference type="EMBL" id="LT629746">
    <property type="protein sequence ID" value="SDT62551.1"/>
    <property type="molecule type" value="Genomic_DNA"/>
</dbReference>
<accession>A0A1H2BWH0</accession>
<reference evidence="2" key="1">
    <citation type="submission" date="2016-10" db="EMBL/GenBank/DDBJ databases">
        <authorList>
            <person name="Varghese N."/>
            <person name="Submissions S."/>
        </authorList>
    </citation>
    <scope>NUCLEOTIDE SEQUENCE [LARGE SCALE GENOMIC DNA]</scope>
    <source>
        <strain evidence="2">BS3782</strain>
    </source>
</reference>
<proteinExistence type="predicted"/>
<gene>
    <name evidence="1" type="ORF">SAMN04490191_5639</name>
</gene>
<dbReference type="Proteomes" id="UP000182814">
    <property type="component" value="Chromosome I"/>
</dbReference>
<protein>
    <submittedName>
        <fullName evidence="1">Uncharacterized protein</fullName>
    </submittedName>
</protein>